<evidence type="ECO:0000256" key="8">
    <source>
        <dbReference type="SAM" id="MobiDB-lite"/>
    </source>
</evidence>
<dbReference type="GO" id="GO:0004519">
    <property type="term" value="F:endonuclease activity"/>
    <property type="evidence" value="ECO:0007669"/>
    <property type="project" value="UniProtKB-KW"/>
</dbReference>
<comment type="caution">
    <text evidence="11">The sequence shown here is derived from an EMBL/GenBank/DDBJ whole genome shotgun (WGS) entry which is preliminary data.</text>
</comment>
<dbReference type="OrthoDB" id="2194544at2759"/>
<evidence type="ECO:0000259" key="9">
    <source>
        <dbReference type="PROSITE" id="PS50878"/>
    </source>
</evidence>
<proteinExistence type="predicted"/>
<feature type="region of interest" description="Disordered" evidence="8">
    <location>
        <begin position="29"/>
        <end position="50"/>
    </location>
</feature>
<reference evidence="11 12" key="1">
    <citation type="submission" date="2015-07" db="EMBL/GenBank/DDBJ databases">
        <title>The genome of Pseudoloma neurophilia, a relevant intracellular parasite of the zebrafish.</title>
        <authorList>
            <person name="Ndikumana S."/>
            <person name="Pelin A."/>
            <person name="Sanders J."/>
            <person name="Corradi N."/>
        </authorList>
    </citation>
    <scope>NUCLEOTIDE SEQUENCE [LARGE SCALE GENOMIC DNA]</scope>
    <source>
        <strain evidence="11 12">MK1</strain>
    </source>
</reference>
<dbReference type="PANTHER" id="PTHR37984">
    <property type="entry name" value="PROTEIN CBG26694"/>
    <property type="match status" value="1"/>
</dbReference>
<dbReference type="PROSITE" id="PS50878">
    <property type="entry name" value="RT_POL"/>
    <property type="match status" value="1"/>
</dbReference>
<dbReference type="Gene3D" id="3.30.420.10">
    <property type="entry name" value="Ribonuclease H-like superfamily/Ribonuclease H"/>
    <property type="match status" value="1"/>
</dbReference>
<keyword evidence="6" id="KW-0378">Hydrolase</keyword>
<protein>
    <recommendedName>
        <fullName evidence="1">RNA-directed DNA polymerase</fullName>
        <ecNumber evidence="1">2.7.7.49</ecNumber>
    </recommendedName>
</protein>
<dbReference type="VEuPathDB" id="MicrosporidiaDB:M153_3280003879"/>
<feature type="domain" description="Reverse transcriptase" evidence="9">
    <location>
        <begin position="521"/>
        <end position="698"/>
    </location>
</feature>
<dbReference type="InterPro" id="IPR021109">
    <property type="entry name" value="Peptidase_aspartic_dom_sf"/>
</dbReference>
<accession>A0A0R0M291</accession>
<dbReference type="InterPro" id="IPR036397">
    <property type="entry name" value="RNaseH_sf"/>
</dbReference>
<dbReference type="InterPro" id="IPR050951">
    <property type="entry name" value="Retrovirus_Pol_polyprotein"/>
</dbReference>
<keyword evidence="3" id="KW-0548">Nucleotidyltransferase</keyword>
<evidence type="ECO:0000256" key="2">
    <source>
        <dbReference type="ARBA" id="ARBA00022679"/>
    </source>
</evidence>
<gene>
    <name evidence="11" type="ORF">M153_3280003879</name>
</gene>
<dbReference type="GO" id="GO:0005634">
    <property type="term" value="C:nucleus"/>
    <property type="evidence" value="ECO:0007669"/>
    <property type="project" value="UniProtKB-ARBA"/>
</dbReference>
<sequence length="1264" mass="146944">MRSFPPSSFPPRNKSLFVNFLKGIRNPPGYDKLSSTRTNQDNQPIKNDNITTNDSNQIITNTNILTFTYKPLNCITPIHFTMPRLIDLETQEPIDWLERFDELAGLSKWSASTALNHFYLLVSKDIIKELELDLETTQGLTQIKTKLINLKYPVSDAPYYIKLLNNTKQTNYRLIDDYYKEIKKNAQKWGACKKVEQSSIQEKIDETFLNNLHHLVEIEMNRTHQNTISEIRETIRTVERSILRTLPTQIQSNINQQIPQNRRQLSKQNQNIYCKYHKTTYHDTKDCNFLKAQIARKGTNKPSEEKNFFIDDQNKDSTLYLSLLLNNFRFNAIIDTGSKYSFLNSRIIKDTQLSPKLGEPISIQFGNSATEEITTSVDCLVTVNIDKKFYKKRINFLVSDNIPCDSIIGMDFIMENFSYIDFQSRNITLKKDIPIPSMNNYIILDRTEKESIPDDDIKTSELKTKVKDLLDYFHQKTARLGLINDSPFEIILTSEIPIQCKEYPVPIAERDKLRTHLKELINQKIIKLSSSNYSSPAFTTKKPNGDIRLLIDYRKLNLITKIVPYPFPSIRDQFIDLRGSTIFSLIDLKQGYYQIPILESDTYKTAFSILGNKYEFMRLPFGLKNAPFFFQKTMHKILSKFPFVKVFIDDILIFSRNEIEHYQHLELVLTTLKNANVSINPDKCQFAQQTLKFLGYKISEQGYQADISRIDKFEDFKPPASKRSLMRLVGFLQWFRPFIVNMSKKIESITDKLKKGKFEWKNDDTLLIKKIIHEIKNQTLLAYPEPGEPYELYTDASNSSLGAVLIQNGKVVALYSYKLNQTELNYSTSEKEYFAIVKSLFYLKTIIFGSNITVYTDNRNICFVKDVNSPRIQRWITLIRDFNYEIKFIEGKANVVADFLSRDVNSTKILLIDQKLPSIDTLKSFSLNPENKFIVPENQIENILNDLHINLGHPGYNTFLNTVKEIMVNPSLTKRSKQICDDCILCKQIKTRPTDNWVYVGDLLKVQPCEVVSTDIAGPFTIEIKPDELTKIWILSATDLCTRFSKVSILTDIKAETVTSAFEEIWLKKYATISVLSDNGRQYTSRSFVSLLKKYNVSQFLTRPYNPRGNSKSERINKAINEILRFTQIGFTTKQIKQIIENRLNLTFNRSIQCTPYELFLSKNGLNENIVRDNTTLLETSINNSKKLTQYDKQRLNNKRVSLDLKQDDFIFVKQNVSSKQDLPFDGPFKVLKVEVENNGIQYEYYNRKPKWTNARFVFLFKRG</sequence>
<evidence type="ECO:0000256" key="3">
    <source>
        <dbReference type="ARBA" id="ARBA00022695"/>
    </source>
</evidence>
<dbReference type="Gene3D" id="2.40.70.10">
    <property type="entry name" value="Acid Proteases"/>
    <property type="match status" value="1"/>
</dbReference>
<keyword evidence="12" id="KW-1185">Reference proteome</keyword>
<dbReference type="Gene3D" id="1.10.340.70">
    <property type="match status" value="1"/>
</dbReference>
<dbReference type="SUPFAM" id="SSF53098">
    <property type="entry name" value="Ribonuclease H-like"/>
    <property type="match status" value="1"/>
</dbReference>
<evidence type="ECO:0000256" key="1">
    <source>
        <dbReference type="ARBA" id="ARBA00012493"/>
    </source>
</evidence>
<feature type="compositionally biased region" description="Polar residues" evidence="8">
    <location>
        <begin position="33"/>
        <end position="50"/>
    </location>
</feature>
<dbReference type="Pfam" id="PF00665">
    <property type="entry name" value="rve"/>
    <property type="match status" value="1"/>
</dbReference>
<dbReference type="InterPro" id="IPR012337">
    <property type="entry name" value="RNaseH-like_sf"/>
</dbReference>
<dbReference type="PANTHER" id="PTHR37984:SF5">
    <property type="entry name" value="PROTEIN NYNRIN-LIKE"/>
    <property type="match status" value="1"/>
</dbReference>
<dbReference type="CDD" id="cd00303">
    <property type="entry name" value="retropepsin_like"/>
    <property type="match status" value="1"/>
</dbReference>
<dbReference type="GO" id="GO:0016787">
    <property type="term" value="F:hydrolase activity"/>
    <property type="evidence" value="ECO:0007669"/>
    <property type="project" value="UniProtKB-KW"/>
</dbReference>
<dbReference type="PROSITE" id="PS50994">
    <property type="entry name" value="INTEGRASE"/>
    <property type="match status" value="1"/>
</dbReference>
<dbReference type="InterPro" id="IPR041373">
    <property type="entry name" value="RT_RNaseH"/>
</dbReference>
<dbReference type="InterPro" id="IPR043502">
    <property type="entry name" value="DNA/RNA_pol_sf"/>
</dbReference>
<dbReference type="InterPro" id="IPR001584">
    <property type="entry name" value="Integrase_cat-core"/>
</dbReference>
<dbReference type="InterPro" id="IPR043128">
    <property type="entry name" value="Rev_trsase/Diguanyl_cyclase"/>
</dbReference>
<dbReference type="CDD" id="cd01647">
    <property type="entry name" value="RT_LTR"/>
    <property type="match status" value="1"/>
</dbReference>
<evidence type="ECO:0000256" key="6">
    <source>
        <dbReference type="ARBA" id="ARBA00022801"/>
    </source>
</evidence>
<dbReference type="Pfam" id="PF17921">
    <property type="entry name" value="Integrase_H2C2"/>
    <property type="match status" value="1"/>
</dbReference>
<dbReference type="GO" id="GO:0003964">
    <property type="term" value="F:RNA-directed DNA polymerase activity"/>
    <property type="evidence" value="ECO:0007669"/>
    <property type="project" value="UniProtKB-KW"/>
</dbReference>
<dbReference type="InterPro" id="IPR041588">
    <property type="entry name" value="Integrase_H2C2"/>
</dbReference>
<dbReference type="Gene3D" id="3.10.10.10">
    <property type="entry name" value="HIV Type 1 Reverse Transcriptase, subunit A, domain 1"/>
    <property type="match status" value="1"/>
</dbReference>
<dbReference type="EMBL" id="LGUB01000111">
    <property type="protein sequence ID" value="KRH94229.1"/>
    <property type="molecule type" value="Genomic_DNA"/>
</dbReference>
<dbReference type="Gene3D" id="3.30.70.270">
    <property type="match status" value="2"/>
</dbReference>
<dbReference type="EC" id="2.7.7.49" evidence="1"/>
<keyword evidence="5" id="KW-0255">Endonuclease</keyword>
<dbReference type="SUPFAM" id="SSF56672">
    <property type="entry name" value="DNA/RNA polymerases"/>
    <property type="match status" value="1"/>
</dbReference>
<feature type="domain" description="Integrase catalytic" evidence="10">
    <location>
        <begin position="1004"/>
        <end position="1164"/>
    </location>
</feature>
<keyword evidence="4" id="KW-0540">Nuclease</keyword>
<evidence type="ECO:0000256" key="7">
    <source>
        <dbReference type="ARBA" id="ARBA00022918"/>
    </source>
</evidence>
<dbReference type="GO" id="GO:0003676">
    <property type="term" value="F:nucleic acid binding"/>
    <property type="evidence" value="ECO:0007669"/>
    <property type="project" value="InterPro"/>
</dbReference>
<dbReference type="AlphaFoldDB" id="A0A0R0M291"/>
<name>A0A0R0M291_9MICR</name>
<evidence type="ECO:0000313" key="12">
    <source>
        <dbReference type="Proteomes" id="UP000051530"/>
    </source>
</evidence>
<evidence type="ECO:0000256" key="4">
    <source>
        <dbReference type="ARBA" id="ARBA00022722"/>
    </source>
</evidence>
<dbReference type="GO" id="GO:0015074">
    <property type="term" value="P:DNA integration"/>
    <property type="evidence" value="ECO:0007669"/>
    <property type="project" value="InterPro"/>
</dbReference>
<keyword evidence="2" id="KW-0808">Transferase</keyword>
<evidence type="ECO:0000259" key="10">
    <source>
        <dbReference type="PROSITE" id="PS50994"/>
    </source>
</evidence>
<dbReference type="Pfam" id="PF00078">
    <property type="entry name" value="RVT_1"/>
    <property type="match status" value="1"/>
</dbReference>
<organism evidence="11 12">
    <name type="scientific">Pseudoloma neurophilia</name>
    <dbReference type="NCBI Taxonomy" id="146866"/>
    <lineage>
        <taxon>Eukaryota</taxon>
        <taxon>Fungi</taxon>
        <taxon>Fungi incertae sedis</taxon>
        <taxon>Microsporidia</taxon>
        <taxon>Pseudoloma</taxon>
    </lineage>
</organism>
<dbReference type="Pfam" id="PF17917">
    <property type="entry name" value="RT_RNaseH"/>
    <property type="match status" value="1"/>
</dbReference>
<dbReference type="SUPFAM" id="SSF50630">
    <property type="entry name" value="Acid proteases"/>
    <property type="match status" value="1"/>
</dbReference>
<dbReference type="CDD" id="cd09274">
    <property type="entry name" value="RNase_HI_RT_Ty3"/>
    <property type="match status" value="1"/>
</dbReference>
<dbReference type="InterPro" id="IPR000477">
    <property type="entry name" value="RT_dom"/>
</dbReference>
<dbReference type="Proteomes" id="UP000051530">
    <property type="component" value="Unassembled WGS sequence"/>
</dbReference>
<evidence type="ECO:0000256" key="5">
    <source>
        <dbReference type="ARBA" id="ARBA00022759"/>
    </source>
</evidence>
<evidence type="ECO:0000313" key="11">
    <source>
        <dbReference type="EMBL" id="KRH94229.1"/>
    </source>
</evidence>
<keyword evidence="7" id="KW-0695">RNA-directed DNA polymerase</keyword>
<dbReference type="Pfam" id="PF08284">
    <property type="entry name" value="RVP_2"/>
    <property type="match status" value="1"/>
</dbReference>